<dbReference type="EMBL" id="CP079216">
    <property type="protein sequence ID" value="QXT61637.1"/>
    <property type="molecule type" value="Genomic_DNA"/>
</dbReference>
<reference evidence="5 6" key="1">
    <citation type="submission" date="2021-07" db="EMBL/GenBank/DDBJ databases">
        <title>complete genome sequencing of Tessaracoccus sp.J1M15.</title>
        <authorList>
            <person name="Bae J.-W."/>
            <person name="Kim D.-y."/>
        </authorList>
    </citation>
    <scope>NUCLEOTIDE SEQUENCE [LARGE SCALE GENOMIC DNA]</scope>
    <source>
        <strain evidence="5 6">J1M15</strain>
    </source>
</reference>
<dbReference type="Pfam" id="PF01168">
    <property type="entry name" value="Ala_racemase_N"/>
    <property type="match status" value="1"/>
</dbReference>
<accession>A0ABX8SGN3</accession>
<dbReference type="PANTHER" id="PTHR10146">
    <property type="entry name" value="PROLINE SYNTHETASE CO-TRANSCRIBED BACTERIAL HOMOLOG PROTEIN"/>
    <property type="match status" value="1"/>
</dbReference>
<dbReference type="PANTHER" id="PTHR10146:SF14">
    <property type="entry name" value="PYRIDOXAL PHOSPHATE HOMEOSTASIS PROTEIN"/>
    <property type="match status" value="1"/>
</dbReference>
<dbReference type="InterPro" id="IPR011078">
    <property type="entry name" value="PyrdxlP_homeostasis"/>
</dbReference>
<dbReference type="CDD" id="cd00635">
    <property type="entry name" value="PLPDE_III_YBL036c_like"/>
    <property type="match status" value="1"/>
</dbReference>
<evidence type="ECO:0000313" key="5">
    <source>
        <dbReference type="EMBL" id="QXT61637.1"/>
    </source>
</evidence>
<feature type="modified residue" description="N6-(pyridoxal phosphate)lysine" evidence="2">
    <location>
        <position position="42"/>
    </location>
</feature>
<keyword evidence="6" id="KW-1185">Reference proteome</keyword>
<dbReference type="InterPro" id="IPR001608">
    <property type="entry name" value="Ala_racemase_N"/>
</dbReference>
<dbReference type="HAMAP" id="MF_02087">
    <property type="entry name" value="PLP_homeostasis"/>
    <property type="match status" value="1"/>
</dbReference>
<protein>
    <recommendedName>
        <fullName evidence="2">Pyridoxal phosphate homeostasis protein</fullName>
        <shortName evidence="2">PLP homeostasis protein</shortName>
    </recommendedName>
</protein>
<evidence type="ECO:0000256" key="1">
    <source>
        <dbReference type="ARBA" id="ARBA00022898"/>
    </source>
</evidence>
<dbReference type="Proteomes" id="UP000824504">
    <property type="component" value="Chromosome"/>
</dbReference>
<name>A0ABX8SGN3_9ACTN</name>
<comment type="function">
    <text evidence="2">Pyridoxal 5'-phosphate (PLP)-binding protein, which is involved in PLP homeostasis.</text>
</comment>
<keyword evidence="1 2" id="KW-0663">Pyridoxal phosphate</keyword>
<evidence type="ECO:0000259" key="4">
    <source>
        <dbReference type="Pfam" id="PF01168"/>
    </source>
</evidence>
<gene>
    <name evidence="5" type="ORF">KDB89_07380</name>
</gene>
<sequence length="238" mass="25764">MVDSTPDSGFATRLKAIRERIDLAARSAGRNPASVRLLPVTKTVEAARLREAVAAGCRRLGENKVQEAARKRDELTDLDVEWSVIGHLQTNKARDVADFATEFQALDSLRLAAALDRRLQAVGRGMDVLVQVNTSDEASKSGVAPGEALDLLRALRPFSSLRVNGLMTLAARSEDDEAVRACFRRLRDLRDRGLDESLVGDGELSMGMSGDFETAVEEGATCVRIGTALFGVRALPTK</sequence>
<dbReference type="RefSeq" id="WP_219079758.1">
    <property type="nucleotide sequence ID" value="NZ_CP079216.1"/>
</dbReference>
<dbReference type="PIRSF" id="PIRSF004848">
    <property type="entry name" value="YBL036c_PLPDEIII"/>
    <property type="match status" value="1"/>
</dbReference>
<comment type="similarity">
    <text evidence="2 3">Belongs to the pyridoxal phosphate-binding protein YggS/PROSC family.</text>
</comment>
<evidence type="ECO:0000256" key="2">
    <source>
        <dbReference type="HAMAP-Rule" id="MF_02087"/>
    </source>
</evidence>
<feature type="domain" description="Alanine racemase N-terminal" evidence="4">
    <location>
        <begin position="14"/>
        <end position="233"/>
    </location>
</feature>
<evidence type="ECO:0000313" key="6">
    <source>
        <dbReference type="Proteomes" id="UP000824504"/>
    </source>
</evidence>
<evidence type="ECO:0000256" key="3">
    <source>
        <dbReference type="RuleBase" id="RU004514"/>
    </source>
</evidence>
<organism evidence="5 6">
    <name type="scientific">Tessaracoccus palaemonis</name>
    <dbReference type="NCBI Taxonomy" id="2829499"/>
    <lineage>
        <taxon>Bacteria</taxon>
        <taxon>Bacillati</taxon>
        <taxon>Actinomycetota</taxon>
        <taxon>Actinomycetes</taxon>
        <taxon>Propionibacteriales</taxon>
        <taxon>Propionibacteriaceae</taxon>
        <taxon>Tessaracoccus</taxon>
    </lineage>
</organism>
<dbReference type="NCBIfam" id="TIGR00044">
    <property type="entry name" value="YggS family pyridoxal phosphate-dependent enzyme"/>
    <property type="match status" value="1"/>
</dbReference>
<proteinExistence type="inferred from homology"/>